<protein>
    <submittedName>
        <fullName evidence="6">PLP-dependent aminotransferase family protein</fullName>
    </submittedName>
</protein>
<dbReference type="InterPro" id="IPR050859">
    <property type="entry name" value="Class-I_PLP-dep_aminotransf"/>
</dbReference>
<evidence type="ECO:0000256" key="4">
    <source>
        <dbReference type="ARBA" id="ARBA00022898"/>
    </source>
</evidence>
<comment type="cofactor">
    <cofactor evidence="1">
        <name>pyridoxal 5'-phosphate</name>
        <dbReference type="ChEBI" id="CHEBI:597326"/>
    </cofactor>
</comment>
<gene>
    <name evidence="6" type="ORF">MUO15_05100</name>
</gene>
<evidence type="ECO:0000256" key="1">
    <source>
        <dbReference type="ARBA" id="ARBA00001933"/>
    </source>
</evidence>
<keyword evidence="3" id="KW-0808">Transferase</keyword>
<dbReference type="PANTHER" id="PTHR42790">
    <property type="entry name" value="AMINOTRANSFERASE"/>
    <property type="match status" value="1"/>
</dbReference>
<dbReference type="RefSeq" id="WP_245035855.1">
    <property type="nucleotide sequence ID" value="NZ_CP095075.1"/>
</dbReference>
<evidence type="ECO:0000259" key="5">
    <source>
        <dbReference type="Pfam" id="PF00155"/>
    </source>
</evidence>
<reference evidence="6" key="1">
    <citation type="submission" date="2022-04" db="EMBL/GenBank/DDBJ databases">
        <title>Halobacillus sp. isolated from saltern.</title>
        <authorList>
            <person name="Won M."/>
            <person name="Lee C.-M."/>
            <person name="Woen H.-Y."/>
            <person name="Kwon S.-W."/>
        </authorList>
    </citation>
    <scope>NUCLEOTIDE SEQUENCE</scope>
    <source>
        <strain evidence="6">SSHM10-5</strain>
    </source>
</reference>
<dbReference type="EMBL" id="CP095075">
    <property type="protein sequence ID" value="UOR13911.1"/>
    <property type="molecule type" value="Genomic_DNA"/>
</dbReference>
<keyword evidence="7" id="KW-1185">Reference proteome</keyword>
<dbReference type="Proteomes" id="UP000830326">
    <property type="component" value="Chromosome"/>
</dbReference>
<dbReference type="InterPro" id="IPR015424">
    <property type="entry name" value="PyrdxlP-dep_Trfase"/>
</dbReference>
<keyword evidence="2 6" id="KW-0032">Aminotransferase</keyword>
<dbReference type="InterPro" id="IPR015421">
    <property type="entry name" value="PyrdxlP-dep_Trfase_major"/>
</dbReference>
<dbReference type="Pfam" id="PF00155">
    <property type="entry name" value="Aminotran_1_2"/>
    <property type="match status" value="1"/>
</dbReference>
<keyword evidence="4" id="KW-0663">Pyridoxal phosphate</keyword>
<sequence>MDFFRGLQPESTVFLDQPSYLYSLHVIRSAGMKLKGIPVDDKGMNIDDLRQQSLMTNKSILYTNATFHNPTGTVMPLERRKDLLNVCEVHQLPVIEDDIYQDLWFEEPPPTLKSLDKQGRALYVGSFSKTIDPGLRIGWMVGPEDVVQRLADIRMQMDYGTSMVSQAVAEQMLTSGLYDLHMHRTREKLLEKRDYLPQLLHTHFEGEAHWDVPKGGLFIWVNFHQPVNAKYLFAEAYKRNVLINPGTIYQDTDGSVRLSYAYPTYEQMEKGILVLKKIIKSMKLS</sequence>
<dbReference type="InterPro" id="IPR015422">
    <property type="entry name" value="PyrdxlP-dep_Trfase_small"/>
</dbReference>
<evidence type="ECO:0000256" key="2">
    <source>
        <dbReference type="ARBA" id="ARBA00022576"/>
    </source>
</evidence>
<name>A0ABY4HGK3_9BACI</name>
<dbReference type="PANTHER" id="PTHR42790:SF17">
    <property type="entry name" value="TRANSCRIPTIONAL REGULATOR, GNTR FAMILY"/>
    <property type="match status" value="1"/>
</dbReference>
<evidence type="ECO:0000313" key="6">
    <source>
        <dbReference type="EMBL" id="UOR13911.1"/>
    </source>
</evidence>
<evidence type="ECO:0000313" key="7">
    <source>
        <dbReference type="Proteomes" id="UP000830326"/>
    </source>
</evidence>
<accession>A0ABY4HGK3</accession>
<proteinExistence type="predicted"/>
<dbReference type="CDD" id="cd00609">
    <property type="entry name" value="AAT_like"/>
    <property type="match status" value="1"/>
</dbReference>
<feature type="domain" description="Aminotransferase class I/classII large" evidence="5">
    <location>
        <begin position="7"/>
        <end position="271"/>
    </location>
</feature>
<evidence type="ECO:0000256" key="3">
    <source>
        <dbReference type="ARBA" id="ARBA00022679"/>
    </source>
</evidence>
<organism evidence="6 7">
    <name type="scientific">Halobacillus amylolyticus</name>
    <dbReference type="NCBI Taxonomy" id="2932259"/>
    <lineage>
        <taxon>Bacteria</taxon>
        <taxon>Bacillati</taxon>
        <taxon>Bacillota</taxon>
        <taxon>Bacilli</taxon>
        <taxon>Bacillales</taxon>
        <taxon>Bacillaceae</taxon>
        <taxon>Halobacillus</taxon>
    </lineage>
</organism>
<dbReference type="GO" id="GO:0008483">
    <property type="term" value="F:transaminase activity"/>
    <property type="evidence" value="ECO:0007669"/>
    <property type="project" value="UniProtKB-KW"/>
</dbReference>
<dbReference type="Gene3D" id="3.40.640.10">
    <property type="entry name" value="Type I PLP-dependent aspartate aminotransferase-like (Major domain)"/>
    <property type="match status" value="1"/>
</dbReference>
<dbReference type="InterPro" id="IPR004839">
    <property type="entry name" value="Aminotransferase_I/II_large"/>
</dbReference>
<dbReference type="SUPFAM" id="SSF53383">
    <property type="entry name" value="PLP-dependent transferases"/>
    <property type="match status" value="1"/>
</dbReference>
<dbReference type="Gene3D" id="3.90.1150.10">
    <property type="entry name" value="Aspartate Aminotransferase, domain 1"/>
    <property type="match status" value="1"/>
</dbReference>